<dbReference type="AlphaFoldDB" id="A0A5B7K808"/>
<accession>A0A5B7K808</accession>
<dbReference type="Proteomes" id="UP000324222">
    <property type="component" value="Unassembled WGS sequence"/>
</dbReference>
<evidence type="ECO:0000313" key="2">
    <source>
        <dbReference type="EMBL" id="MPD02744.1"/>
    </source>
</evidence>
<protein>
    <submittedName>
        <fullName evidence="2">Uncharacterized protein</fullName>
    </submittedName>
</protein>
<dbReference type="EMBL" id="VSRR010132918">
    <property type="protein sequence ID" value="MPD02744.1"/>
    <property type="molecule type" value="Genomic_DNA"/>
</dbReference>
<keyword evidence="3" id="KW-1185">Reference proteome</keyword>
<feature type="region of interest" description="Disordered" evidence="1">
    <location>
        <begin position="122"/>
        <end position="160"/>
    </location>
</feature>
<feature type="compositionally biased region" description="Polar residues" evidence="1">
    <location>
        <begin position="49"/>
        <end position="69"/>
    </location>
</feature>
<evidence type="ECO:0000256" key="1">
    <source>
        <dbReference type="SAM" id="MobiDB-lite"/>
    </source>
</evidence>
<evidence type="ECO:0000313" key="3">
    <source>
        <dbReference type="Proteomes" id="UP000324222"/>
    </source>
</evidence>
<sequence length="218" mass="24294">MTSSTEKCVSDCGAVLGVPRTPTRRADKVCYSSDDSRCASPELIIKELQSTRSPAHTARSLTQSDQDGPNTHEDMSSLSEQAWDNYQEYKYLSEPYSEDIDQDAARRLLEFGDDYRKYIDSDGASSFSGVPHRGRRTPPHRRHRSLAPSGPRDLDSDSDLDDLHHVIDQSRSQLTVTENVLKKYSSEAGLGLDYVSIVTDVHLYRLPDVSHLGGITCS</sequence>
<feature type="region of interest" description="Disordered" evidence="1">
    <location>
        <begin position="49"/>
        <end position="77"/>
    </location>
</feature>
<gene>
    <name evidence="2" type="ORF">E2C01_098346</name>
</gene>
<dbReference type="OrthoDB" id="10041151at2759"/>
<feature type="compositionally biased region" description="Basic residues" evidence="1">
    <location>
        <begin position="132"/>
        <end position="145"/>
    </location>
</feature>
<name>A0A5B7K808_PORTR</name>
<organism evidence="2 3">
    <name type="scientific">Portunus trituberculatus</name>
    <name type="common">Swimming crab</name>
    <name type="synonym">Neptunus trituberculatus</name>
    <dbReference type="NCBI Taxonomy" id="210409"/>
    <lineage>
        <taxon>Eukaryota</taxon>
        <taxon>Metazoa</taxon>
        <taxon>Ecdysozoa</taxon>
        <taxon>Arthropoda</taxon>
        <taxon>Crustacea</taxon>
        <taxon>Multicrustacea</taxon>
        <taxon>Malacostraca</taxon>
        <taxon>Eumalacostraca</taxon>
        <taxon>Eucarida</taxon>
        <taxon>Decapoda</taxon>
        <taxon>Pleocyemata</taxon>
        <taxon>Brachyura</taxon>
        <taxon>Eubrachyura</taxon>
        <taxon>Portunoidea</taxon>
        <taxon>Portunidae</taxon>
        <taxon>Portuninae</taxon>
        <taxon>Portunus</taxon>
    </lineage>
</organism>
<reference evidence="2 3" key="1">
    <citation type="submission" date="2019-05" db="EMBL/GenBank/DDBJ databases">
        <title>Another draft genome of Portunus trituberculatus and its Hox gene families provides insights of decapod evolution.</title>
        <authorList>
            <person name="Jeong J.-H."/>
            <person name="Song I."/>
            <person name="Kim S."/>
            <person name="Choi T."/>
            <person name="Kim D."/>
            <person name="Ryu S."/>
            <person name="Kim W."/>
        </authorList>
    </citation>
    <scope>NUCLEOTIDE SEQUENCE [LARGE SCALE GENOMIC DNA]</scope>
    <source>
        <tissue evidence="2">Muscle</tissue>
    </source>
</reference>
<comment type="caution">
    <text evidence="2">The sequence shown here is derived from an EMBL/GenBank/DDBJ whole genome shotgun (WGS) entry which is preliminary data.</text>
</comment>
<proteinExistence type="predicted"/>